<dbReference type="PANTHER" id="PTHR13847">
    <property type="entry name" value="SARCOSINE DEHYDROGENASE-RELATED"/>
    <property type="match status" value="1"/>
</dbReference>
<evidence type="ECO:0000259" key="7">
    <source>
        <dbReference type="PROSITE" id="PS51296"/>
    </source>
</evidence>
<feature type="domain" description="Rieske" evidence="7">
    <location>
        <begin position="511"/>
        <end position="595"/>
    </location>
</feature>
<evidence type="ECO:0000256" key="6">
    <source>
        <dbReference type="ARBA" id="ARBA00023157"/>
    </source>
</evidence>
<evidence type="ECO:0000313" key="9">
    <source>
        <dbReference type="Proteomes" id="UP000822688"/>
    </source>
</evidence>
<keyword evidence="1" id="KW-0001">2Fe-2S</keyword>
<evidence type="ECO:0000256" key="1">
    <source>
        <dbReference type="ARBA" id="ARBA00022714"/>
    </source>
</evidence>
<dbReference type="Pfam" id="PF01266">
    <property type="entry name" value="DAO"/>
    <property type="match status" value="1"/>
</dbReference>
<keyword evidence="5" id="KW-0411">Iron-sulfur</keyword>
<accession>A0A8T0HXY7</accession>
<dbReference type="GO" id="GO:0005737">
    <property type="term" value="C:cytoplasm"/>
    <property type="evidence" value="ECO:0007669"/>
    <property type="project" value="TreeGrafter"/>
</dbReference>
<dbReference type="InterPro" id="IPR017941">
    <property type="entry name" value="Rieske_2Fe-2S"/>
</dbReference>
<dbReference type="PRINTS" id="PR00162">
    <property type="entry name" value="RIESKE"/>
</dbReference>
<protein>
    <recommendedName>
        <fullName evidence="7">Rieske domain-containing protein</fullName>
    </recommendedName>
</protein>
<dbReference type="PROSITE" id="PS51296">
    <property type="entry name" value="RIESKE"/>
    <property type="match status" value="1"/>
</dbReference>
<keyword evidence="3" id="KW-0809">Transit peptide</keyword>
<dbReference type="AlphaFoldDB" id="A0A8T0HXY7"/>
<dbReference type="Gene3D" id="3.50.50.60">
    <property type="entry name" value="FAD/NAD(P)-binding domain"/>
    <property type="match status" value="1"/>
</dbReference>
<comment type="caution">
    <text evidence="8">The sequence shown here is derived from an EMBL/GenBank/DDBJ whole genome shotgun (WGS) entry which is preliminary data.</text>
</comment>
<sequence>MLASTASSLCVRLHPKTLLGAPASRSSGSLDFFKCVFLETSPVCNVANSTSRHSMPAGRRLATTMASSARPVVEVADKAVVPGLRETLWDQQNQKVTYPKLEKEASADVIVVGAGISGLSIAYNLLKAGKSVIVLESRVVGAGQTGRSTAHIMPWFDDYYHLVEKLHGFDKAKQVADSYLKAIDWIEQTVNEEKIDCNFSRVEGYLYPHDDSNGARDRLQKEFDVCLRLGLNVEMMNLENDPSSGSIGKALKFPTAGQFDPIKYVNGLAKAVASKGGKIYETTKVRKFDNNEVTTADGIVVKGGAVVMATNTPLHRDQLIHTFQQPEYYYAIGLKLPKGSVKKSLWWDTATPYHNVRIEEREDHDILVVGGEDHNAGMKFEDYHDAYSNLEKWAKKRWTSAGEVLYKWTGQVYKPVGYIPLIGPDPLANTTGGLLAYDQLIVTGDSGQGMTSGTIAGILISDLVTGKANPWVETYSPKRGAPTSSETVTGTGVRLWNTVEGIKDLLPFAGADNVDIEDLAPCGGCVVQSGVSKVAVYKDEKGCVHKFSAVCPHLGCVVKWNPIDGVFNCPCHGSIFDHHGTVINGPANVDLSPVD</sequence>
<dbReference type="GO" id="GO:0046872">
    <property type="term" value="F:metal ion binding"/>
    <property type="evidence" value="ECO:0007669"/>
    <property type="project" value="UniProtKB-KW"/>
</dbReference>
<dbReference type="FunFam" id="2.102.10.10:FF:000053">
    <property type="entry name" value="Predicted protein"/>
    <property type="match status" value="1"/>
</dbReference>
<organism evidence="8 9">
    <name type="scientific">Ceratodon purpureus</name>
    <name type="common">Fire moss</name>
    <name type="synonym">Dicranum purpureum</name>
    <dbReference type="NCBI Taxonomy" id="3225"/>
    <lineage>
        <taxon>Eukaryota</taxon>
        <taxon>Viridiplantae</taxon>
        <taxon>Streptophyta</taxon>
        <taxon>Embryophyta</taxon>
        <taxon>Bryophyta</taxon>
        <taxon>Bryophytina</taxon>
        <taxon>Bryopsida</taxon>
        <taxon>Dicranidae</taxon>
        <taxon>Pseudoditrichales</taxon>
        <taxon>Ditrichaceae</taxon>
        <taxon>Ceratodon</taxon>
    </lineage>
</organism>
<gene>
    <name evidence="8" type="ORF">KC19_5G048300</name>
</gene>
<dbReference type="SUPFAM" id="SSF51905">
    <property type="entry name" value="FAD/NAD(P)-binding domain"/>
    <property type="match status" value="1"/>
</dbReference>
<dbReference type="EMBL" id="CM026425">
    <property type="protein sequence ID" value="KAG0576010.1"/>
    <property type="molecule type" value="Genomic_DNA"/>
</dbReference>
<dbReference type="Pfam" id="PF00355">
    <property type="entry name" value="Rieske"/>
    <property type="match status" value="1"/>
</dbReference>
<evidence type="ECO:0000256" key="5">
    <source>
        <dbReference type="ARBA" id="ARBA00023014"/>
    </source>
</evidence>
<dbReference type="GO" id="GO:0051537">
    <property type="term" value="F:2 iron, 2 sulfur cluster binding"/>
    <property type="evidence" value="ECO:0007669"/>
    <property type="project" value="UniProtKB-KW"/>
</dbReference>
<evidence type="ECO:0000256" key="4">
    <source>
        <dbReference type="ARBA" id="ARBA00023004"/>
    </source>
</evidence>
<evidence type="ECO:0000313" key="8">
    <source>
        <dbReference type="EMBL" id="KAG0576010.1"/>
    </source>
</evidence>
<name>A0A8T0HXY7_CERPU</name>
<dbReference type="SUPFAM" id="SSF50022">
    <property type="entry name" value="ISP domain"/>
    <property type="match status" value="1"/>
</dbReference>
<keyword evidence="4" id="KW-0408">Iron</keyword>
<keyword evidence="2" id="KW-0479">Metal-binding</keyword>
<reference evidence="8" key="1">
    <citation type="submission" date="2020-06" db="EMBL/GenBank/DDBJ databases">
        <title>WGS assembly of Ceratodon purpureus strain R40.</title>
        <authorList>
            <person name="Carey S.B."/>
            <person name="Jenkins J."/>
            <person name="Shu S."/>
            <person name="Lovell J.T."/>
            <person name="Sreedasyam A."/>
            <person name="Maumus F."/>
            <person name="Tiley G.P."/>
            <person name="Fernandez-Pozo N."/>
            <person name="Barry K."/>
            <person name="Chen C."/>
            <person name="Wang M."/>
            <person name="Lipzen A."/>
            <person name="Daum C."/>
            <person name="Saski C.A."/>
            <person name="Payton A.C."/>
            <person name="Mcbreen J.C."/>
            <person name="Conrad R.E."/>
            <person name="Kollar L.M."/>
            <person name="Olsson S."/>
            <person name="Huttunen S."/>
            <person name="Landis J.B."/>
            <person name="Wickett N.J."/>
            <person name="Johnson M.G."/>
            <person name="Rensing S.A."/>
            <person name="Grimwood J."/>
            <person name="Schmutz J."/>
            <person name="Mcdaniel S.F."/>
        </authorList>
    </citation>
    <scope>NUCLEOTIDE SEQUENCE</scope>
    <source>
        <strain evidence="8">R40</strain>
    </source>
</reference>
<evidence type="ECO:0000256" key="3">
    <source>
        <dbReference type="ARBA" id="ARBA00022946"/>
    </source>
</evidence>
<keyword evidence="6" id="KW-1015">Disulfide bond</keyword>
<keyword evidence="9" id="KW-1185">Reference proteome</keyword>
<dbReference type="InterPro" id="IPR006076">
    <property type="entry name" value="FAD-dep_OxRdtase"/>
</dbReference>
<dbReference type="PANTHER" id="PTHR13847:SF281">
    <property type="entry name" value="FAD DEPENDENT OXIDOREDUCTASE DOMAIN-CONTAINING PROTEIN"/>
    <property type="match status" value="1"/>
</dbReference>
<dbReference type="Gene3D" id="3.30.9.10">
    <property type="entry name" value="D-Amino Acid Oxidase, subunit A, domain 2"/>
    <property type="match status" value="1"/>
</dbReference>
<dbReference type="Gene3D" id="2.102.10.10">
    <property type="entry name" value="Rieske [2Fe-2S] iron-sulphur domain"/>
    <property type="match status" value="1"/>
</dbReference>
<dbReference type="InterPro" id="IPR005805">
    <property type="entry name" value="Rieske_Fe-S_prot_C"/>
</dbReference>
<dbReference type="Proteomes" id="UP000822688">
    <property type="component" value="Chromosome 5"/>
</dbReference>
<proteinExistence type="predicted"/>
<dbReference type="GO" id="GO:0016020">
    <property type="term" value="C:membrane"/>
    <property type="evidence" value="ECO:0007669"/>
    <property type="project" value="InterPro"/>
</dbReference>
<evidence type="ECO:0000256" key="2">
    <source>
        <dbReference type="ARBA" id="ARBA00022723"/>
    </source>
</evidence>
<dbReference type="InterPro" id="IPR036188">
    <property type="entry name" value="FAD/NAD-bd_sf"/>
</dbReference>
<dbReference type="InterPro" id="IPR036922">
    <property type="entry name" value="Rieske_2Fe-2S_sf"/>
</dbReference>